<proteinExistence type="predicted"/>
<feature type="region of interest" description="Disordered" evidence="1">
    <location>
        <begin position="155"/>
        <end position="211"/>
    </location>
</feature>
<feature type="compositionally biased region" description="Low complexity" evidence="1">
    <location>
        <begin position="155"/>
        <end position="166"/>
    </location>
</feature>
<keyword evidence="2" id="KW-0812">Transmembrane</keyword>
<sequence length="261" mass="25937">MRTTTRALLTAAAVLSAALVTTALLSAPLLSAATAGPALARAGDSRATAVVGDVRPDSPGDACDVVGLPGDELVPPADTHTRNGPYLDVVAFPPGRELTGVVVAGGGAYHVYPAATLHDLPWEGLRAPLDQDDLLPAVEHWFACAIAVATTSPTTDSTAATSLDAPVTSPNGAAPVATSPRPTTTRTTATAATATPAATTRSTTTTAPAAPAADARPAGLATTGAAPAGAVVLGLALLVTGLALLAATRSRRPRHRPAHRL</sequence>
<evidence type="ECO:0000256" key="1">
    <source>
        <dbReference type="SAM" id="MobiDB-lite"/>
    </source>
</evidence>
<evidence type="ECO:0000313" key="4">
    <source>
        <dbReference type="EMBL" id="MFC6092778.1"/>
    </source>
</evidence>
<dbReference type="EMBL" id="JBHSQO010000033">
    <property type="protein sequence ID" value="MFC6092778.1"/>
    <property type="molecule type" value="Genomic_DNA"/>
</dbReference>
<accession>A0ABW1PCK7</accession>
<name>A0ABW1PCK7_9PSEU</name>
<feature type="chain" id="PRO_5046321611" description="LPXTG-motif cell wall-anchored protein" evidence="3">
    <location>
        <begin position="33"/>
        <end position="261"/>
    </location>
</feature>
<protein>
    <recommendedName>
        <fullName evidence="6">LPXTG-motif cell wall-anchored protein</fullName>
    </recommendedName>
</protein>
<organism evidence="4 5">
    <name type="scientific">Saccharothrix lopnurensis</name>
    <dbReference type="NCBI Taxonomy" id="1670621"/>
    <lineage>
        <taxon>Bacteria</taxon>
        <taxon>Bacillati</taxon>
        <taxon>Actinomycetota</taxon>
        <taxon>Actinomycetes</taxon>
        <taxon>Pseudonocardiales</taxon>
        <taxon>Pseudonocardiaceae</taxon>
        <taxon>Saccharothrix</taxon>
    </lineage>
</organism>
<feature type="compositionally biased region" description="Low complexity" evidence="1">
    <location>
        <begin position="173"/>
        <end position="211"/>
    </location>
</feature>
<dbReference type="RefSeq" id="WP_380639331.1">
    <property type="nucleotide sequence ID" value="NZ_JBHSQO010000033.1"/>
</dbReference>
<dbReference type="Proteomes" id="UP001596220">
    <property type="component" value="Unassembled WGS sequence"/>
</dbReference>
<evidence type="ECO:0000256" key="3">
    <source>
        <dbReference type="SAM" id="SignalP"/>
    </source>
</evidence>
<gene>
    <name evidence="4" type="ORF">ACFP3R_26185</name>
</gene>
<reference evidence="5" key="1">
    <citation type="journal article" date="2019" name="Int. J. Syst. Evol. Microbiol.">
        <title>The Global Catalogue of Microorganisms (GCM) 10K type strain sequencing project: providing services to taxonomists for standard genome sequencing and annotation.</title>
        <authorList>
            <consortium name="The Broad Institute Genomics Platform"/>
            <consortium name="The Broad Institute Genome Sequencing Center for Infectious Disease"/>
            <person name="Wu L."/>
            <person name="Ma J."/>
        </authorList>
    </citation>
    <scope>NUCLEOTIDE SEQUENCE [LARGE SCALE GENOMIC DNA]</scope>
    <source>
        <strain evidence="5">CGMCC 4.7246</strain>
    </source>
</reference>
<evidence type="ECO:0008006" key="6">
    <source>
        <dbReference type="Google" id="ProtNLM"/>
    </source>
</evidence>
<feature type="signal peptide" evidence="3">
    <location>
        <begin position="1"/>
        <end position="32"/>
    </location>
</feature>
<dbReference type="PROSITE" id="PS51318">
    <property type="entry name" value="TAT"/>
    <property type="match status" value="1"/>
</dbReference>
<keyword evidence="2" id="KW-0472">Membrane</keyword>
<feature type="transmembrane region" description="Helical" evidence="2">
    <location>
        <begin position="225"/>
        <end position="247"/>
    </location>
</feature>
<keyword evidence="2" id="KW-1133">Transmembrane helix</keyword>
<evidence type="ECO:0000256" key="2">
    <source>
        <dbReference type="SAM" id="Phobius"/>
    </source>
</evidence>
<keyword evidence="5" id="KW-1185">Reference proteome</keyword>
<dbReference type="InterPro" id="IPR006311">
    <property type="entry name" value="TAT_signal"/>
</dbReference>
<evidence type="ECO:0000313" key="5">
    <source>
        <dbReference type="Proteomes" id="UP001596220"/>
    </source>
</evidence>
<comment type="caution">
    <text evidence="4">The sequence shown here is derived from an EMBL/GenBank/DDBJ whole genome shotgun (WGS) entry which is preliminary data.</text>
</comment>
<keyword evidence="3" id="KW-0732">Signal</keyword>